<reference evidence="3" key="2">
    <citation type="journal article" date="2023" name="IMA Fungus">
        <title>Comparative genomic study of the Penicillium genus elucidates a diverse pangenome and 15 lateral gene transfer events.</title>
        <authorList>
            <person name="Petersen C."/>
            <person name="Sorensen T."/>
            <person name="Nielsen M.R."/>
            <person name="Sondergaard T.E."/>
            <person name="Sorensen J.L."/>
            <person name="Fitzpatrick D.A."/>
            <person name="Frisvad J.C."/>
            <person name="Nielsen K.L."/>
        </authorList>
    </citation>
    <scope>NUCLEOTIDE SEQUENCE</scope>
    <source>
        <strain evidence="3">IBT 26290</strain>
    </source>
</reference>
<dbReference type="RefSeq" id="XP_056538137.1">
    <property type="nucleotide sequence ID" value="XM_056692180.1"/>
</dbReference>
<feature type="transmembrane region" description="Helical" evidence="2">
    <location>
        <begin position="207"/>
        <end position="229"/>
    </location>
</feature>
<accession>A0A9W9LDP7</accession>
<feature type="transmembrane region" description="Helical" evidence="2">
    <location>
        <begin position="55"/>
        <end position="78"/>
    </location>
</feature>
<dbReference type="AlphaFoldDB" id="A0A9W9LDP7"/>
<organism evidence="3 4">
    <name type="scientific">Penicillium canariense</name>
    <dbReference type="NCBI Taxonomy" id="189055"/>
    <lineage>
        <taxon>Eukaryota</taxon>
        <taxon>Fungi</taxon>
        <taxon>Dikarya</taxon>
        <taxon>Ascomycota</taxon>
        <taxon>Pezizomycotina</taxon>
        <taxon>Eurotiomycetes</taxon>
        <taxon>Eurotiomycetidae</taxon>
        <taxon>Eurotiales</taxon>
        <taxon>Aspergillaceae</taxon>
        <taxon>Penicillium</taxon>
    </lineage>
</organism>
<sequence length="474" mass="52965">MIWEQVAFGMQQYLRSDDWATIAFQILVAATDSFCGLSGQDSIARAILAPLDSAAGLLLILALLHYFEFIHGGFFFYLPRWTLLHTPDIMQAVPNLEFPIRTDWRQIEKPTRIAQIRWRRTPNEEATDYEVIPNTSLFIVPYMRAWVSPRASAANLLQHEVVMSRASTGEAAARSLAQFLTVVTWSSIMFAVHNVVLCFYIDNWKIYFALAFAGLGRLLLTVFQASSIFTYSCHYKGVCTWASPPFFRSDQFEAWTWDQVRQDAFAASVRTCLCRWDYPTIAFHRLVELLWSPVISYIVPCHLPGASMYSMFRSPPQDEYATGGRLEVRISERTSSSVRDVFNIRFVGVPEAIKLLLRGPLIPSYEEKILFGGLTALLALVGIAEPVVVGVMEASGVPKALYLLEQAVVALFRYYDFCGSSINTEIGPSVLVPGPQGADPEVGGPGPSTNLPQASGHMIDGEHNEQDLGVREVE</sequence>
<keyword evidence="2" id="KW-1133">Transmembrane helix</keyword>
<keyword evidence="2" id="KW-0472">Membrane</keyword>
<dbReference type="Proteomes" id="UP001149163">
    <property type="component" value="Unassembled WGS sequence"/>
</dbReference>
<evidence type="ECO:0000313" key="3">
    <source>
        <dbReference type="EMBL" id="KAJ5150804.1"/>
    </source>
</evidence>
<reference evidence="3" key="1">
    <citation type="submission" date="2022-11" db="EMBL/GenBank/DDBJ databases">
        <authorList>
            <person name="Petersen C."/>
        </authorList>
    </citation>
    <scope>NUCLEOTIDE SEQUENCE</scope>
    <source>
        <strain evidence="3">IBT 26290</strain>
    </source>
</reference>
<protein>
    <submittedName>
        <fullName evidence="3">Uncharacterized protein</fullName>
    </submittedName>
</protein>
<comment type="caution">
    <text evidence="3">The sequence shown here is derived from an EMBL/GenBank/DDBJ whole genome shotgun (WGS) entry which is preliminary data.</text>
</comment>
<gene>
    <name evidence="3" type="ORF">N7482_010056</name>
</gene>
<feature type="region of interest" description="Disordered" evidence="1">
    <location>
        <begin position="433"/>
        <end position="474"/>
    </location>
</feature>
<feature type="transmembrane region" description="Helical" evidence="2">
    <location>
        <begin position="176"/>
        <end position="200"/>
    </location>
</feature>
<evidence type="ECO:0000313" key="4">
    <source>
        <dbReference type="Proteomes" id="UP001149163"/>
    </source>
</evidence>
<feature type="compositionally biased region" description="Basic and acidic residues" evidence="1">
    <location>
        <begin position="459"/>
        <end position="474"/>
    </location>
</feature>
<keyword evidence="4" id="KW-1185">Reference proteome</keyword>
<dbReference type="EMBL" id="JAPQKN010000008">
    <property type="protein sequence ID" value="KAJ5150804.1"/>
    <property type="molecule type" value="Genomic_DNA"/>
</dbReference>
<keyword evidence="2" id="KW-0812">Transmembrane</keyword>
<proteinExistence type="predicted"/>
<evidence type="ECO:0000256" key="1">
    <source>
        <dbReference type="SAM" id="MobiDB-lite"/>
    </source>
</evidence>
<evidence type="ECO:0000256" key="2">
    <source>
        <dbReference type="SAM" id="Phobius"/>
    </source>
</evidence>
<name>A0A9W9LDP7_9EURO</name>
<dbReference type="OrthoDB" id="4524878at2759"/>
<dbReference type="GeneID" id="81431356"/>